<feature type="transmembrane region" description="Helical" evidence="8">
    <location>
        <begin position="440"/>
        <end position="460"/>
    </location>
</feature>
<evidence type="ECO:0000313" key="10">
    <source>
        <dbReference type="EMBL" id="EWT04244.1"/>
    </source>
</evidence>
<keyword evidence="3 8" id="KW-0812">Transmembrane</keyword>
<dbReference type="AlphaFoldDB" id="W9GK26"/>
<evidence type="ECO:0000256" key="1">
    <source>
        <dbReference type="ARBA" id="ARBA00004651"/>
    </source>
</evidence>
<proteinExistence type="inferred from homology"/>
<feature type="transmembrane region" description="Helical" evidence="8">
    <location>
        <begin position="393"/>
        <end position="419"/>
    </location>
</feature>
<dbReference type="InterPro" id="IPR003838">
    <property type="entry name" value="ABC3_permease_C"/>
</dbReference>
<dbReference type="Proteomes" id="UP000019494">
    <property type="component" value="Unassembled WGS sequence"/>
</dbReference>
<feature type="domain" description="ABC3 transporter permease C-terminal" evidence="9">
    <location>
        <begin position="303"/>
        <end position="422"/>
    </location>
</feature>
<dbReference type="PANTHER" id="PTHR30572:SF4">
    <property type="entry name" value="ABC TRANSPORTER PERMEASE YTRF"/>
    <property type="match status" value="1"/>
</dbReference>
<keyword evidence="4 8" id="KW-1133">Transmembrane helix</keyword>
<evidence type="ECO:0000256" key="5">
    <source>
        <dbReference type="ARBA" id="ARBA00023136"/>
    </source>
</evidence>
<feature type="transmembrane region" description="Helical" evidence="8">
    <location>
        <begin position="466"/>
        <end position="496"/>
    </location>
</feature>
<evidence type="ECO:0000256" key="3">
    <source>
        <dbReference type="ARBA" id="ARBA00022692"/>
    </source>
</evidence>
<keyword evidence="2" id="KW-1003">Cell membrane</keyword>
<comment type="similarity">
    <text evidence="6">Belongs to the ABC-4 integral membrane protein family.</text>
</comment>
<feature type="transmembrane region" description="Helical" evidence="8">
    <location>
        <begin position="296"/>
        <end position="321"/>
    </location>
</feature>
<evidence type="ECO:0000256" key="7">
    <source>
        <dbReference type="SAM" id="MobiDB-lite"/>
    </source>
</evidence>
<feature type="region of interest" description="Disordered" evidence="7">
    <location>
        <begin position="71"/>
        <end position="108"/>
    </location>
</feature>
<dbReference type="GO" id="GO:0005886">
    <property type="term" value="C:plasma membrane"/>
    <property type="evidence" value="ECO:0007669"/>
    <property type="project" value="UniProtKB-SubCell"/>
</dbReference>
<evidence type="ECO:0000313" key="11">
    <source>
        <dbReference type="Proteomes" id="UP000019494"/>
    </source>
</evidence>
<dbReference type="InterPro" id="IPR050250">
    <property type="entry name" value="Macrolide_Exporter_MacB"/>
</dbReference>
<evidence type="ECO:0000256" key="8">
    <source>
        <dbReference type="SAM" id="Phobius"/>
    </source>
</evidence>
<sequence>MQGAGRLEQWRAGWRVALRMARRDVRRHRGRSILITVMVGLPVLLLVAGSTLWFSEDLDTAERLPLQLGQSQGYLTGPGPEELHQLLDPTNQYGGPDETTRKAAPVPGYGSGREASALGALVAGRVHPVTTSSASARVDRRAVHVTVLGVDAASAGSVLQPRVTLENGRWPTGPDEVVVTPTGVAAGLPTEGTFTLTPETPDAEPQPTTVTVVGTGRGFTGWSVEQVEPADVITTPTVSSAANVQWLVERNSPITWPEIEQLNHYGVGAFSRYVALHPETMTLPADYLGRPDRVSALYAVGAASLGLLLLTSLLAGPAFAVSASRQRRALALAASNGATTAQLRRSVLAQALVLGVLSSLVGAAVGVAGGVAGARLIGALKPAHFFGPLEVPWGSITLVVVAGVVSSLIAALVPSRGLARLDIVAVMRGVSVSPPLRRRVPVVGAALVAIGIGAIFTASFQYENAYFFVFLGGVVLTVIGALLMVPLVLALGGRAAHRLPLAARMAARDAGRLRGRATPTVAAIMAGAAVLTTACIALQADTGRKARSYQPLSVSGQATLSVWSDPRTTTDVITALRRVDPSIRTLTMRGLGQSSAEGSTSNLAALKSGCSPSQIITEDDDLAVAGRTIEQGDPAPRCATVSTGGSTPGSSLLAADLDELAAMLDLTSGQREALAAGAIAVLDPAASSTLPQQGRWHSAPVAIEAMRPIDLEVTNGAAQFFRYAVTSNETGPPTLDDRGGRDVVSLPVVHLEHSQWIRLIDGWSGGPGAVITTQTARGLALPDTIRFTALRGDGPITAEQEARLLDAATAITSQLRLQVERGFQRDDGLIIAIVIAVIALIILVATLIATALGQAEATPLLGTLAAVGATRTTRRAMAAAQATYLGLLGTVLGVLVGIAPGVAISRILTATYTGTGLDHSSVIIDIPWLQILMPVLLVPLVAGALAGVSVRRAPTVTRRAT</sequence>
<feature type="transmembrane region" description="Helical" evidence="8">
    <location>
        <begin position="517"/>
        <end position="540"/>
    </location>
</feature>
<feature type="domain" description="ABC3 transporter permease C-terminal" evidence="9">
    <location>
        <begin position="833"/>
        <end position="953"/>
    </location>
</feature>
<feature type="transmembrane region" description="Helical" evidence="8">
    <location>
        <begin position="829"/>
        <end position="852"/>
    </location>
</feature>
<evidence type="ECO:0000256" key="4">
    <source>
        <dbReference type="ARBA" id="ARBA00022989"/>
    </source>
</evidence>
<dbReference type="EMBL" id="AWQS01000290">
    <property type="protein sequence ID" value="EWT04244.1"/>
    <property type="molecule type" value="Genomic_DNA"/>
</dbReference>
<organism evidence="10 11">
    <name type="scientific">Intrasporangium chromatireducens Q5-1</name>
    <dbReference type="NCBI Taxonomy" id="584657"/>
    <lineage>
        <taxon>Bacteria</taxon>
        <taxon>Bacillati</taxon>
        <taxon>Actinomycetota</taxon>
        <taxon>Actinomycetes</taxon>
        <taxon>Micrococcales</taxon>
        <taxon>Intrasporangiaceae</taxon>
        <taxon>Intrasporangium</taxon>
    </lineage>
</organism>
<dbReference type="PANTHER" id="PTHR30572">
    <property type="entry name" value="MEMBRANE COMPONENT OF TRANSPORTER-RELATED"/>
    <property type="match status" value="1"/>
</dbReference>
<feature type="transmembrane region" description="Helical" evidence="8">
    <location>
        <begin position="351"/>
        <end position="373"/>
    </location>
</feature>
<dbReference type="Pfam" id="PF02687">
    <property type="entry name" value="FtsX"/>
    <property type="match status" value="2"/>
</dbReference>
<comment type="caution">
    <text evidence="10">The sequence shown here is derived from an EMBL/GenBank/DDBJ whole genome shotgun (WGS) entry which is preliminary data.</text>
</comment>
<accession>W9GK26</accession>
<evidence type="ECO:0000256" key="6">
    <source>
        <dbReference type="ARBA" id="ARBA00038076"/>
    </source>
</evidence>
<evidence type="ECO:0000259" key="9">
    <source>
        <dbReference type="Pfam" id="PF02687"/>
    </source>
</evidence>
<feature type="transmembrane region" description="Helical" evidence="8">
    <location>
        <begin position="32"/>
        <end position="54"/>
    </location>
</feature>
<keyword evidence="5 8" id="KW-0472">Membrane</keyword>
<name>W9GK26_9MICO</name>
<protein>
    <recommendedName>
        <fullName evidence="9">ABC3 transporter permease C-terminal domain-containing protein</fullName>
    </recommendedName>
</protein>
<dbReference type="GO" id="GO:0022857">
    <property type="term" value="F:transmembrane transporter activity"/>
    <property type="evidence" value="ECO:0007669"/>
    <property type="project" value="TreeGrafter"/>
</dbReference>
<dbReference type="PATRIC" id="fig|584657.3.peg.3878"/>
<feature type="transmembrane region" description="Helical" evidence="8">
    <location>
        <begin position="884"/>
        <end position="908"/>
    </location>
</feature>
<gene>
    <name evidence="10" type="ORF">N864_15040</name>
</gene>
<feature type="transmembrane region" description="Helical" evidence="8">
    <location>
        <begin position="928"/>
        <end position="950"/>
    </location>
</feature>
<comment type="subcellular location">
    <subcellularLocation>
        <location evidence="1">Cell membrane</location>
        <topology evidence="1">Multi-pass membrane protein</topology>
    </subcellularLocation>
</comment>
<reference evidence="11" key="1">
    <citation type="submission" date="2013-08" db="EMBL/GenBank/DDBJ databases">
        <title>Intrasporangium oryzae NRRL B-24470.</title>
        <authorList>
            <person name="Liu H."/>
            <person name="Wang G."/>
        </authorList>
    </citation>
    <scope>NUCLEOTIDE SEQUENCE [LARGE SCALE GENOMIC DNA]</scope>
    <source>
        <strain evidence="11">Q5-1</strain>
    </source>
</reference>
<evidence type="ECO:0000256" key="2">
    <source>
        <dbReference type="ARBA" id="ARBA00022475"/>
    </source>
</evidence>
<keyword evidence="11" id="KW-1185">Reference proteome</keyword>